<evidence type="ECO:0000313" key="2">
    <source>
        <dbReference type="Proteomes" id="UP001298593"/>
    </source>
</evidence>
<protein>
    <submittedName>
        <fullName evidence="1">Uncharacterized protein</fullName>
    </submittedName>
</protein>
<dbReference type="EMBL" id="JAYJJU010000040">
    <property type="protein sequence ID" value="MEB3034775.1"/>
    <property type="molecule type" value="Genomic_DNA"/>
</dbReference>
<name>A0ABU5Y6Z7_9MYCO</name>
<sequence length="60" mass="6458">MSADTAEPRRIVVDVAGPFVLAFDKRNGYGIEVDGQRVRIEHLRAAVAAYDAAIGGEVDE</sequence>
<keyword evidence="2" id="KW-1185">Reference proteome</keyword>
<dbReference type="Proteomes" id="UP001298593">
    <property type="component" value="Unassembled WGS sequence"/>
</dbReference>
<organism evidence="1 2">
    <name type="scientific">[Mycobacterium] nativiensis</name>
    <dbReference type="NCBI Taxonomy" id="2855503"/>
    <lineage>
        <taxon>Bacteria</taxon>
        <taxon>Bacillati</taxon>
        <taxon>Actinomycetota</taxon>
        <taxon>Actinomycetes</taxon>
        <taxon>Mycobacteriales</taxon>
        <taxon>Mycobacteriaceae</taxon>
        <taxon>Mycolicibacter</taxon>
    </lineage>
</organism>
<evidence type="ECO:0000313" key="1">
    <source>
        <dbReference type="EMBL" id="MEB3034775.1"/>
    </source>
</evidence>
<accession>A0ABU5Y6Z7</accession>
<comment type="caution">
    <text evidence="1">The sequence shown here is derived from an EMBL/GenBank/DDBJ whole genome shotgun (WGS) entry which is preliminary data.</text>
</comment>
<proteinExistence type="predicted"/>
<gene>
    <name evidence="1" type="ORF">KV113_24850</name>
</gene>
<reference evidence="1 2" key="1">
    <citation type="submission" date="2023-12" db="EMBL/GenBank/DDBJ databases">
        <title>Description of new species of Mycobacterium terrae complex isolated from sewage at the Sao Paulo Zoological Park Foundation in Brazil.</title>
        <authorList>
            <person name="Romagnoli C.L."/>
            <person name="Conceicao E.C."/>
            <person name="Machado E."/>
            <person name="Barreto L.B.P.F."/>
            <person name="Sharma A."/>
            <person name="Silva N.M."/>
            <person name="Marques L.E."/>
            <person name="Juliana M.A."/>
            <person name="Lourenco M.C.S."/>
            <person name="Digiampietri L.A."/>
            <person name="Suffys P.N."/>
            <person name="Viana-Niero C."/>
        </authorList>
    </citation>
    <scope>NUCLEOTIDE SEQUENCE [LARGE SCALE GENOMIC DNA]</scope>
    <source>
        <strain evidence="1 2">MYC340</strain>
    </source>
</reference>
<dbReference type="RefSeq" id="WP_224971067.1">
    <property type="nucleotide sequence ID" value="NZ_JAYJJU010000040.1"/>
</dbReference>